<protein>
    <submittedName>
        <fullName evidence="2">Uncharacterized protein</fullName>
    </submittedName>
</protein>
<name>A0A9Q3CWU2_9BASI</name>
<sequence>MEHGQQEVQPSIPLGRTWRKVPEDMAQTDRLQRPYGNNQGLESYQELQTSGAEGNQDKENQATIQAIEEQLTQTGHTQIPSGSKGVYQTSSPVASHNSGTHISVAKSHHSLQSQVLSGGRQGYKGENKTSFKQRQRGISKLNSDELWLEMSQDAEKTQKQFAELQESHEPMKTLTASMDKIVKTLQEGHAQLSKTSEETNKSLNKVFEEQDNCKRDRDFLDQDLNKLFNVYQNVKPWRKNGRRD</sequence>
<feature type="compositionally biased region" description="Polar residues" evidence="1">
    <location>
        <begin position="35"/>
        <end position="53"/>
    </location>
</feature>
<comment type="caution">
    <text evidence="2">The sequence shown here is derived from an EMBL/GenBank/DDBJ whole genome shotgun (WGS) entry which is preliminary data.</text>
</comment>
<evidence type="ECO:0000256" key="1">
    <source>
        <dbReference type="SAM" id="MobiDB-lite"/>
    </source>
</evidence>
<keyword evidence="3" id="KW-1185">Reference proteome</keyword>
<gene>
    <name evidence="2" type="ORF">O181_029557</name>
</gene>
<accession>A0A9Q3CWU2</accession>
<dbReference type="Proteomes" id="UP000765509">
    <property type="component" value="Unassembled WGS sequence"/>
</dbReference>
<dbReference type="AlphaFoldDB" id="A0A9Q3CWU2"/>
<evidence type="ECO:0000313" key="3">
    <source>
        <dbReference type="Proteomes" id="UP000765509"/>
    </source>
</evidence>
<proteinExistence type="predicted"/>
<dbReference type="EMBL" id="AVOT02010285">
    <property type="protein sequence ID" value="MBW0489842.1"/>
    <property type="molecule type" value="Genomic_DNA"/>
</dbReference>
<organism evidence="2 3">
    <name type="scientific">Austropuccinia psidii MF-1</name>
    <dbReference type="NCBI Taxonomy" id="1389203"/>
    <lineage>
        <taxon>Eukaryota</taxon>
        <taxon>Fungi</taxon>
        <taxon>Dikarya</taxon>
        <taxon>Basidiomycota</taxon>
        <taxon>Pucciniomycotina</taxon>
        <taxon>Pucciniomycetes</taxon>
        <taxon>Pucciniales</taxon>
        <taxon>Sphaerophragmiaceae</taxon>
        <taxon>Austropuccinia</taxon>
    </lineage>
</organism>
<feature type="region of interest" description="Disordered" evidence="1">
    <location>
        <begin position="75"/>
        <end position="99"/>
    </location>
</feature>
<evidence type="ECO:0000313" key="2">
    <source>
        <dbReference type="EMBL" id="MBW0489842.1"/>
    </source>
</evidence>
<feature type="region of interest" description="Disordered" evidence="1">
    <location>
        <begin position="1"/>
        <end position="58"/>
    </location>
</feature>
<reference evidence="2" key="1">
    <citation type="submission" date="2021-03" db="EMBL/GenBank/DDBJ databases">
        <title>Draft genome sequence of rust myrtle Austropuccinia psidii MF-1, a brazilian biotype.</title>
        <authorList>
            <person name="Quecine M.C."/>
            <person name="Pachon D.M.R."/>
            <person name="Bonatelli M.L."/>
            <person name="Correr F.H."/>
            <person name="Franceschini L.M."/>
            <person name="Leite T.F."/>
            <person name="Margarido G.R.A."/>
            <person name="Almeida C.A."/>
            <person name="Ferrarezi J.A."/>
            <person name="Labate C.A."/>
        </authorList>
    </citation>
    <scope>NUCLEOTIDE SEQUENCE</scope>
    <source>
        <strain evidence="2">MF-1</strain>
    </source>
</reference>